<dbReference type="EMBL" id="BSTI01000005">
    <property type="protein sequence ID" value="GLY65998.1"/>
    <property type="molecule type" value="Genomic_DNA"/>
</dbReference>
<gene>
    <name evidence="2" type="ORF">Atai01_26170</name>
</gene>
<organism evidence="2 3">
    <name type="scientific">Amycolatopsis taiwanensis</name>
    <dbReference type="NCBI Taxonomy" id="342230"/>
    <lineage>
        <taxon>Bacteria</taxon>
        <taxon>Bacillati</taxon>
        <taxon>Actinomycetota</taxon>
        <taxon>Actinomycetes</taxon>
        <taxon>Pseudonocardiales</taxon>
        <taxon>Pseudonocardiaceae</taxon>
        <taxon>Amycolatopsis</taxon>
    </lineage>
</organism>
<reference evidence="2" key="1">
    <citation type="submission" date="2023-03" db="EMBL/GenBank/DDBJ databases">
        <title>Amycolatopsis taiwanensis NBRC 103393.</title>
        <authorList>
            <person name="Ichikawa N."/>
            <person name="Sato H."/>
            <person name="Tonouchi N."/>
        </authorList>
    </citation>
    <scope>NUCLEOTIDE SEQUENCE</scope>
    <source>
        <strain evidence="2">NBRC 103393</strain>
    </source>
</reference>
<dbReference type="Pfam" id="PF12697">
    <property type="entry name" value="Abhydrolase_6"/>
    <property type="match status" value="1"/>
</dbReference>
<dbReference type="InterPro" id="IPR000073">
    <property type="entry name" value="AB_hydrolase_1"/>
</dbReference>
<dbReference type="InterPro" id="IPR050471">
    <property type="entry name" value="AB_hydrolase"/>
</dbReference>
<dbReference type="InterPro" id="IPR029058">
    <property type="entry name" value="AB_hydrolase_fold"/>
</dbReference>
<dbReference type="GO" id="GO:0004806">
    <property type="term" value="F:triacylglycerol lipase activity"/>
    <property type="evidence" value="ECO:0007669"/>
    <property type="project" value="TreeGrafter"/>
</dbReference>
<dbReference type="PANTHER" id="PTHR43433">
    <property type="entry name" value="HYDROLASE, ALPHA/BETA FOLD FAMILY PROTEIN"/>
    <property type="match status" value="1"/>
</dbReference>
<dbReference type="AlphaFoldDB" id="A0A9W6R0C3"/>
<protein>
    <submittedName>
        <fullName evidence="2">Hydrolase</fullName>
    </submittedName>
</protein>
<keyword evidence="2" id="KW-0378">Hydrolase</keyword>
<comment type="caution">
    <text evidence="2">The sequence shown here is derived from an EMBL/GenBank/DDBJ whole genome shotgun (WGS) entry which is preliminary data.</text>
</comment>
<dbReference type="SUPFAM" id="SSF53474">
    <property type="entry name" value="alpha/beta-Hydrolases"/>
    <property type="match status" value="1"/>
</dbReference>
<dbReference type="Proteomes" id="UP001165136">
    <property type="component" value="Unassembled WGS sequence"/>
</dbReference>
<accession>A0A9W6R0C3</accession>
<dbReference type="RefSeq" id="WP_285486953.1">
    <property type="nucleotide sequence ID" value="NZ_BSTI01000005.1"/>
</dbReference>
<evidence type="ECO:0000313" key="3">
    <source>
        <dbReference type="Proteomes" id="UP001165136"/>
    </source>
</evidence>
<sequence length="300" mass="32526">MTSTAVTDLVRTSGARLHTEKTGQGPALVLIPGGGGDAEMYGDIVPPLAKRFTVITLDRRGNSRSPLDDESNSIEVADQAADVLTVLDHYGIDRAFVFGNSGSAIITLELLAEHAGRLLGAVVHEPPLVQILPGSAEQRELDELRRIGDAEGPLQAFVAFAAMTMPTPPRPLQTRPGRVVLAAMTRVMLAAGWMSGRVTGREPSGMQRLLGNAGILIRRELPAFCYDYEPSLAKLRSVRVPWRLATGQDSVGRPYYRPAHVLSEKLDVPCVEFPGGHTAYQQHPEAFADRLTEILDQLHP</sequence>
<evidence type="ECO:0000259" key="1">
    <source>
        <dbReference type="Pfam" id="PF12697"/>
    </source>
</evidence>
<evidence type="ECO:0000313" key="2">
    <source>
        <dbReference type="EMBL" id="GLY65998.1"/>
    </source>
</evidence>
<proteinExistence type="predicted"/>
<dbReference type="PANTHER" id="PTHR43433:SF5">
    <property type="entry name" value="AB HYDROLASE-1 DOMAIN-CONTAINING PROTEIN"/>
    <property type="match status" value="1"/>
</dbReference>
<dbReference type="Gene3D" id="3.40.50.1820">
    <property type="entry name" value="alpha/beta hydrolase"/>
    <property type="match status" value="1"/>
</dbReference>
<keyword evidence="3" id="KW-1185">Reference proteome</keyword>
<feature type="domain" description="AB hydrolase-1" evidence="1">
    <location>
        <begin position="28"/>
        <end position="289"/>
    </location>
</feature>
<dbReference type="GO" id="GO:0046503">
    <property type="term" value="P:glycerolipid catabolic process"/>
    <property type="evidence" value="ECO:0007669"/>
    <property type="project" value="TreeGrafter"/>
</dbReference>
<name>A0A9W6R0C3_9PSEU</name>